<evidence type="ECO:0000313" key="1">
    <source>
        <dbReference type="EMBL" id="CDG39386.1"/>
    </source>
</evidence>
<sequence length="231" mass="25169">MICAIREAAHQGHVAAQVQWGDILLESIYLPSDPVRARQWYGIAASSGYGPAHNMLGRCHHFGWGGPVDLPAAATHYGIAAAKGDLWGNYNLAIMTMRGIGMTADLPRALALFRTGAEAGHPKSMNLLARFIEEGWHTPRDPATALVWYRRAAEAGDYRGQHNYATALLALGKQMEALDWWEKALADATTDVLLAMQKRLRALDDPRARDLLPRVHTRLALLGVTTSPGGG</sequence>
<protein>
    <submittedName>
        <fullName evidence="1">FOG: TPR repeat, SEL1 subfamily</fullName>
    </submittedName>
</protein>
<dbReference type="InterPro" id="IPR050767">
    <property type="entry name" value="Sel1_AlgK"/>
</dbReference>
<organism evidence="1 2">
    <name type="scientific">Asaia bogorensis</name>
    <dbReference type="NCBI Taxonomy" id="91915"/>
    <lineage>
        <taxon>Bacteria</taxon>
        <taxon>Pseudomonadati</taxon>
        <taxon>Pseudomonadota</taxon>
        <taxon>Alphaproteobacteria</taxon>
        <taxon>Acetobacterales</taxon>
        <taxon>Acetobacteraceae</taxon>
        <taxon>Asaia</taxon>
    </lineage>
</organism>
<dbReference type="EMBL" id="CBLX010000009">
    <property type="protein sequence ID" value="CDG39386.1"/>
    <property type="molecule type" value="Genomic_DNA"/>
</dbReference>
<dbReference type="RefSeq" id="WP_023977416.1">
    <property type="nucleotide sequence ID" value="NZ_CBLX010000009.1"/>
</dbReference>
<name>A0A060QJG8_9PROT</name>
<dbReference type="PANTHER" id="PTHR11102">
    <property type="entry name" value="SEL-1-LIKE PROTEIN"/>
    <property type="match status" value="1"/>
</dbReference>
<dbReference type="InterPro" id="IPR011990">
    <property type="entry name" value="TPR-like_helical_dom_sf"/>
</dbReference>
<proteinExistence type="predicted"/>
<dbReference type="PANTHER" id="PTHR11102:SF160">
    <property type="entry name" value="ERAD-ASSOCIATED E3 UBIQUITIN-PROTEIN LIGASE COMPONENT HRD3"/>
    <property type="match status" value="1"/>
</dbReference>
<comment type="caution">
    <text evidence="1">The sequence shown here is derived from an EMBL/GenBank/DDBJ whole genome shotgun (WGS) entry which is preliminary data.</text>
</comment>
<dbReference type="Gene3D" id="1.25.40.10">
    <property type="entry name" value="Tetratricopeptide repeat domain"/>
    <property type="match status" value="1"/>
</dbReference>
<dbReference type="InterPro" id="IPR006597">
    <property type="entry name" value="Sel1-like"/>
</dbReference>
<dbReference type="SUPFAM" id="SSF81901">
    <property type="entry name" value="HCP-like"/>
    <property type="match status" value="1"/>
</dbReference>
<dbReference type="eggNOG" id="COG0790">
    <property type="taxonomic scope" value="Bacteria"/>
</dbReference>
<reference evidence="1 2" key="2">
    <citation type="journal article" date="2014" name="PLoS ONE">
        <title>Evolution of mitochondria reconstructed from the energy metabolism of living bacteria.</title>
        <authorList>
            <person name="Degli Esposti M."/>
            <person name="Chouaia B."/>
            <person name="Comandatore F."/>
            <person name="Crotti E."/>
            <person name="Sassera D."/>
            <person name="Lievens P.M."/>
            <person name="Daffonchio D."/>
            <person name="Bandi C."/>
        </authorList>
    </citation>
    <scope>NUCLEOTIDE SEQUENCE [LARGE SCALE GENOMIC DNA]</scope>
    <source>
        <strain evidence="1 2">SF2.1</strain>
    </source>
</reference>
<dbReference type="SMART" id="SM00671">
    <property type="entry name" value="SEL1"/>
    <property type="match status" value="4"/>
</dbReference>
<dbReference type="Pfam" id="PF08238">
    <property type="entry name" value="Sel1"/>
    <property type="match status" value="5"/>
</dbReference>
<dbReference type="Proteomes" id="UP000027583">
    <property type="component" value="Unassembled WGS sequence"/>
</dbReference>
<accession>A0A060QJG8</accession>
<gene>
    <name evidence="1" type="ORF">ASAP_1341</name>
</gene>
<dbReference type="AlphaFoldDB" id="A0A060QJG8"/>
<evidence type="ECO:0000313" key="2">
    <source>
        <dbReference type="Proteomes" id="UP000027583"/>
    </source>
</evidence>
<reference evidence="1 2" key="1">
    <citation type="journal article" date="2014" name="Genome Biol. Evol.">
        <title>Acetic acid bacteria genomes reveal functional traits for adaptation to life in insect guts.</title>
        <authorList>
            <person name="Chouaia B."/>
            <person name="Gaiarsa S."/>
            <person name="Crotti E."/>
            <person name="Comandatore F."/>
            <person name="Degli Esposti M."/>
            <person name="Ricci I."/>
            <person name="Alma A."/>
            <person name="Favia G."/>
            <person name="Bandi C."/>
            <person name="Daffonchio D."/>
        </authorList>
    </citation>
    <scope>NUCLEOTIDE SEQUENCE [LARGE SCALE GENOMIC DNA]</scope>
    <source>
        <strain evidence="1 2">SF2.1</strain>
    </source>
</reference>